<accession>A0AAN8K7Q1</accession>
<feature type="signal peptide" evidence="2">
    <location>
        <begin position="1"/>
        <end position="19"/>
    </location>
</feature>
<dbReference type="EMBL" id="JAZGQO010000004">
    <property type="protein sequence ID" value="KAK6187118.1"/>
    <property type="molecule type" value="Genomic_DNA"/>
</dbReference>
<dbReference type="AlphaFoldDB" id="A0AAN8K7Q1"/>
<organism evidence="4 5">
    <name type="scientific">Patella caerulea</name>
    <name type="common">Rayed Mediterranean limpet</name>
    <dbReference type="NCBI Taxonomy" id="87958"/>
    <lineage>
        <taxon>Eukaryota</taxon>
        <taxon>Metazoa</taxon>
        <taxon>Spiralia</taxon>
        <taxon>Lophotrochozoa</taxon>
        <taxon>Mollusca</taxon>
        <taxon>Gastropoda</taxon>
        <taxon>Patellogastropoda</taxon>
        <taxon>Patelloidea</taxon>
        <taxon>Patellidae</taxon>
        <taxon>Patella</taxon>
    </lineage>
</organism>
<feature type="domain" description="EF-hand" evidence="3">
    <location>
        <begin position="82"/>
        <end position="117"/>
    </location>
</feature>
<sequence length="119" mass="13606">MKLLVLTLAVLVLAQSTEGGWFRSAIRAVGRVFRNPVVRTATRTISNIPGLRIFRYLGKRDDDEVILDGPATREQVAEILDLDDEEVEMFFTEYDEDGDDLIDEAEFAVFYEEFSILEQ</sequence>
<comment type="caution">
    <text evidence="4">The sequence shown here is derived from an EMBL/GenBank/DDBJ whole genome shotgun (WGS) entry which is preliminary data.</text>
</comment>
<dbReference type="InterPro" id="IPR011992">
    <property type="entry name" value="EF-hand-dom_pair"/>
</dbReference>
<protein>
    <recommendedName>
        <fullName evidence="3">EF-hand domain-containing protein</fullName>
    </recommendedName>
</protein>
<reference evidence="4 5" key="1">
    <citation type="submission" date="2024-01" db="EMBL/GenBank/DDBJ databases">
        <title>The genome of the rayed Mediterranean limpet Patella caerulea (Linnaeus, 1758).</title>
        <authorList>
            <person name="Anh-Thu Weber A."/>
            <person name="Halstead-Nussloch G."/>
        </authorList>
    </citation>
    <scope>NUCLEOTIDE SEQUENCE [LARGE SCALE GENOMIC DNA]</scope>
    <source>
        <strain evidence="4">AATW-2023a</strain>
        <tissue evidence="4">Whole specimen</tissue>
    </source>
</reference>
<dbReference type="GO" id="GO:0005509">
    <property type="term" value="F:calcium ion binding"/>
    <property type="evidence" value="ECO:0007669"/>
    <property type="project" value="InterPro"/>
</dbReference>
<keyword evidence="1" id="KW-0106">Calcium</keyword>
<dbReference type="PROSITE" id="PS00018">
    <property type="entry name" value="EF_HAND_1"/>
    <property type="match status" value="1"/>
</dbReference>
<name>A0AAN8K7Q1_PATCE</name>
<keyword evidence="5" id="KW-1185">Reference proteome</keyword>
<dbReference type="InterPro" id="IPR018247">
    <property type="entry name" value="EF_Hand_1_Ca_BS"/>
</dbReference>
<keyword evidence="2" id="KW-0732">Signal</keyword>
<dbReference type="Gene3D" id="1.10.238.10">
    <property type="entry name" value="EF-hand"/>
    <property type="match status" value="1"/>
</dbReference>
<gene>
    <name evidence="4" type="ORF">SNE40_005211</name>
</gene>
<proteinExistence type="predicted"/>
<dbReference type="SUPFAM" id="SSF47473">
    <property type="entry name" value="EF-hand"/>
    <property type="match status" value="1"/>
</dbReference>
<evidence type="ECO:0000313" key="4">
    <source>
        <dbReference type="EMBL" id="KAK6187118.1"/>
    </source>
</evidence>
<dbReference type="Proteomes" id="UP001347796">
    <property type="component" value="Unassembled WGS sequence"/>
</dbReference>
<evidence type="ECO:0000256" key="1">
    <source>
        <dbReference type="ARBA" id="ARBA00022837"/>
    </source>
</evidence>
<feature type="chain" id="PRO_5042901480" description="EF-hand domain-containing protein" evidence="2">
    <location>
        <begin position="20"/>
        <end position="119"/>
    </location>
</feature>
<evidence type="ECO:0000259" key="3">
    <source>
        <dbReference type="PROSITE" id="PS50222"/>
    </source>
</evidence>
<dbReference type="InterPro" id="IPR002048">
    <property type="entry name" value="EF_hand_dom"/>
</dbReference>
<evidence type="ECO:0000313" key="5">
    <source>
        <dbReference type="Proteomes" id="UP001347796"/>
    </source>
</evidence>
<dbReference type="PROSITE" id="PS50222">
    <property type="entry name" value="EF_HAND_2"/>
    <property type="match status" value="1"/>
</dbReference>
<evidence type="ECO:0000256" key="2">
    <source>
        <dbReference type="SAM" id="SignalP"/>
    </source>
</evidence>